<name>A0A4Q9DKU0_9BACL</name>
<dbReference type="OrthoDB" id="2524731at2"/>
<dbReference type="GO" id="GO:0005737">
    <property type="term" value="C:cytoplasm"/>
    <property type="evidence" value="ECO:0007669"/>
    <property type="project" value="UniProtKB-SubCell"/>
</dbReference>
<organism evidence="11 12">
    <name type="scientific">Paenibacillus thalictri</name>
    <dbReference type="NCBI Taxonomy" id="2527873"/>
    <lineage>
        <taxon>Bacteria</taxon>
        <taxon>Bacillati</taxon>
        <taxon>Bacillota</taxon>
        <taxon>Bacilli</taxon>
        <taxon>Bacillales</taxon>
        <taxon>Paenibacillaceae</taxon>
        <taxon>Paenibacillus</taxon>
    </lineage>
</organism>
<evidence type="ECO:0000256" key="4">
    <source>
        <dbReference type="ARBA" id="ARBA00023012"/>
    </source>
</evidence>
<keyword evidence="6" id="KW-0238">DNA-binding</keyword>
<keyword evidence="7" id="KW-0804">Transcription</keyword>
<dbReference type="EMBL" id="SIRE01000019">
    <property type="protein sequence ID" value="TBL74666.1"/>
    <property type="molecule type" value="Genomic_DNA"/>
</dbReference>
<evidence type="ECO:0000259" key="10">
    <source>
        <dbReference type="PROSITE" id="PS50110"/>
    </source>
</evidence>
<reference evidence="11 12" key="1">
    <citation type="submission" date="2019-02" db="EMBL/GenBank/DDBJ databases">
        <title>Paenibacillus sp. nov., isolated from surface-sterilized tissue of Thalictrum simplex L.</title>
        <authorList>
            <person name="Tuo L."/>
        </authorList>
    </citation>
    <scope>NUCLEOTIDE SEQUENCE [LARGE SCALE GENOMIC DNA]</scope>
    <source>
        <strain evidence="11 12">N2SHLJ1</strain>
    </source>
</reference>
<dbReference type="AlphaFoldDB" id="A0A4Q9DKU0"/>
<feature type="domain" description="Response regulatory" evidence="10">
    <location>
        <begin position="9"/>
        <end position="126"/>
    </location>
</feature>
<evidence type="ECO:0000256" key="3">
    <source>
        <dbReference type="ARBA" id="ARBA00022553"/>
    </source>
</evidence>
<dbReference type="SMART" id="SM00342">
    <property type="entry name" value="HTH_ARAC"/>
    <property type="match status" value="1"/>
</dbReference>
<evidence type="ECO:0000256" key="6">
    <source>
        <dbReference type="ARBA" id="ARBA00023125"/>
    </source>
</evidence>
<dbReference type="InterPro" id="IPR011006">
    <property type="entry name" value="CheY-like_superfamily"/>
</dbReference>
<proteinExistence type="predicted"/>
<protein>
    <submittedName>
        <fullName evidence="11">Response regulator</fullName>
    </submittedName>
</protein>
<dbReference type="PROSITE" id="PS50110">
    <property type="entry name" value="RESPONSE_REGULATORY"/>
    <property type="match status" value="1"/>
</dbReference>
<evidence type="ECO:0000313" key="11">
    <source>
        <dbReference type="EMBL" id="TBL74666.1"/>
    </source>
</evidence>
<dbReference type="GO" id="GO:0003700">
    <property type="term" value="F:DNA-binding transcription factor activity"/>
    <property type="evidence" value="ECO:0007669"/>
    <property type="project" value="InterPro"/>
</dbReference>
<keyword evidence="12" id="KW-1185">Reference proteome</keyword>
<dbReference type="InterPro" id="IPR018060">
    <property type="entry name" value="HTH_AraC"/>
</dbReference>
<feature type="domain" description="HTH araC/xylS-type" evidence="9">
    <location>
        <begin position="445"/>
        <end position="543"/>
    </location>
</feature>
<dbReference type="SUPFAM" id="SSF52172">
    <property type="entry name" value="CheY-like"/>
    <property type="match status" value="1"/>
</dbReference>
<sequence>MKEDLLMRTILLVDDEPKVRRHLRTGLPWQQWGYRITGEASNGKEALQQCGLSAPDIVMIDVTMPVMDGLELLGELSRKYPNTRSIILTAHQDFHYAKQAMQLGAVGYLLKTPLDAEEVRSVLERAGKDVDKERSAQQSQLARQQLLKSYHYPVRQKYFEQLLTGLYATEDEIIRQADVIGIHLPFGSYTLLLCQMDELIAEGARYPDKDRPLVEFSTLELVREALDESAIGRYELFPIAYGQFIILCDAGRTPAAEIRSGIIQLARVMAEPLRKFMNIQLTVLAGDSYMHIKQTRSVFAAVRSKLPALFYVSRQCPAFTSELPALGTMPKEEWNRLAALWKEQATEGGPHHVTAWLQTAEKTLRLHQPHPEQVLAWLNTLVSNAAAAWQGTNSFARTPDASDNETSPIPAGCLQLEKTLLAVARWSDVWTKRLASSVEVRPEIAACLKFIREHLHEDLSVDAVAQQAQLSPSYLSHLFKKEVGATVNDYILEKRIEQAKVYLTSGQYLNYELIEKIGFRSYSYFCNVFKKSTGMTPNEYKRTHKPSISL</sequence>
<dbReference type="Gene3D" id="3.40.50.2300">
    <property type="match status" value="1"/>
</dbReference>
<accession>A0A4Q9DKU0</accession>
<dbReference type="PROSITE" id="PS01124">
    <property type="entry name" value="HTH_ARAC_FAMILY_2"/>
    <property type="match status" value="1"/>
</dbReference>
<dbReference type="GO" id="GO:0000160">
    <property type="term" value="P:phosphorelay signal transduction system"/>
    <property type="evidence" value="ECO:0007669"/>
    <property type="project" value="UniProtKB-KW"/>
</dbReference>
<dbReference type="Proteomes" id="UP000293142">
    <property type="component" value="Unassembled WGS sequence"/>
</dbReference>
<dbReference type="Gene3D" id="1.10.10.60">
    <property type="entry name" value="Homeodomain-like"/>
    <property type="match status" value="2"/>
</dbReference>
<dbReference type="CDD" id="cd17536">
    <property type="entry name" value="REC_YesN-like"/>
    <property type="match status" value="1"/>
</dbReference>
<evidence type="ECO:0000256" key="8">
    <source>
        <dbReference type="PROSITE-ProRule" id="PRU00169"/>
    </source>
</evidence>
<keyword evidence="3 8" id="KW-0597">Phosphoprotein</keyword>
<keyword evidence="4" id="KW-0902">Two-component regulatory system</keyword>
<dbReference type="InterPro" id="IPR001789">
    <property type="entry name" value="Sig_transdc_resp-reg_receiver"/>
</dbReference>
<dbReference type="GO" id="GO:0043565">
    <property type="term" value="F:sequence-specific DNA binding"/>
    <property type="evidence" value="ECO:0007669"/>
    <property type="project" value="InterPro"/>
</dbReference>
<evidence type="ECO:0000256" key="7">
    <source>
        <dbReference type="ARBA" id="ARBA00023163"/>
    </source>
</evidence>
<feature type="modified residue" description="4-aspartylphosphate" evidence="8">
    <location>
        <position position="61"/>
    </location>
</feature>
<dbReference type="InterPro" id="IPR009057">
    <property type="entry name" value="Homeodomain-like_sf"/>
</dbReference>
<dbReference type="SUPFAM" id="SSF46689">
    <property type="entry name" value="Homeodomain-like"/>
    <property type="match status" value="2"/>
</dbReference>
<comment type="caution">
    <text evidence="11">The sequence shown here is derived from an EMBL/GenBank/DDBJ whole genome shotgun (WGS) entry which is preliminary data.</text>
</comment>
<gene>
    <name evidence="11" type="ORF">EYB31_25470</name>
</gene>
<dbReference type="PANTHER" id="PTHR42713">
    <property type="entry name" value="HISTIDINE KINASE-RELATED"/>
    <property type="match status" value="1"/>
</dbReference>
<evidence type="ECO:0000313" key="12">
    <source>
        <dbReference type="Proteomes" id="UP000293142"/>
    </source>
</evidence>
<comment type="subcellular location">
    <subcellularLocation>
        <location evidence="1">Cytoplasm</location>
    </subcellularLocation>
</comment>
<dbReference type="Pfam" id="PF00072">
    <property type="entry name" value="Response_reg"/>
    <property type="match status" value="1"/>
</dbReference>
<dbReference type="Pfam" id="PF12833">
    <property type="entry name" value="HTH_18"/>
    <property type="match status" value="1"/>
</dbReference>
<dbReference type="PANTHER" id="PTHR42713:SF3">
    <property type="entry name" value="TRANSCRIPTIONAL REGULATORY PROTEIN HPTR"/>
    <property type="match status" value="1"/>
</dbReference>
<evidence type="ECO:0000256" key="2">
    <source>
        <dbReference type="ARBA" id="ARBA00022490"/>
    </source>
</evidence>
<dbReference type="InterPro" id="IPR051552">
    <property type="entry name" value="HptR"/>
</dbReference>
<evidence type="ECO:0000256" key="5">
    <source>
        <dbReference type="ARBA" id="ARBA00023015"/>
    </source>
</evidence>
<keyword evidence="2" id="KW-0963">Cytoplasm</keyword>
<dbReference type="SMART" id="SM00448">
    <property type="entry name" value="REC"/>
    <property type="match status" value="1"/>
</dbReference>
<evidence type="ECO:0000259" key="9">
    <source>
        <dbReference type="PROSITE" id="PS01124"/>
    </source>
</evidence>
<evidence type="ECO:0000256" key="1">
    <source>
        <dbReference type="ARBA" id="ARBA00004496"/>
    </source>
</evidence>
<keyword evidence="5" id="KW-0805">Transcription regulation</keyword>